<gene>
    <name evidence="1" type="ORF">AWW68_00220</name>
</gene>
<evidence type="ECO:0000313" key="2">
    <source>
        <dbReference type="Proteomes" id="UP000075606"/>
    </source>
</evidence>
<comment type="caution">
    <text evidence="1">The sequence shown here is derived from an EMBL/GenBank/DDBJ whole genome shotgun (WGS) entry which is preliminary data.</text>
</comment>
<keyword evidence="2" id="KW-1185">Reference proteome</keyword>
<dbReference type="InterPro" id="IPR021341">
    <property type="entry name" value="DUF2958"/>
</dbReference>
<sequence length="133" mass="15107">MSLLSKDQLAKLIENGKKIENGSDETVPPIVLLRLPNNPPSAWFLASVDPLNHDKAFGLIEIAGDRPELGYVSIKELEDLRGYKNQGVYHDVLYESADRLDINLYARMAKDYGQITLRFTERVTKEDLLKFKS</sequence>
<dbReference type="EMBL" id="LRPC01000001">
    <property type="protein sequence ID" value="KYG77229.1"/>
    <property type="molecule type" value="Genomic_DNA"/>
</dbReference>
<name>A0A150XEQ2_9BACT</name>
<evidence type="ECO:0000313" key="1">
    <source>
        <dbReference type="EMBL" id="KYG77229.1"/>
    </source>
</evidence>
<dbReference type="OrthoDB" id="1070337at2"/>
<organism evidence="1 2">
    <name type="scientific">Roseivirga spongicola</name>
    <dbReference type="NCBI Taxonomy" id="333140"/>
    <lineage>
        <taxon>Bacteria</taxon>
        <taxon>Pseudomonadati</taxon>
        <taxon>Bacteroidota</taxon>
        <taxon>Cytophagia</taxon>
        <taxon>Cytophagales</taxon>
        <taxon>Roseivirgaceae</taxon>
        <taxon>Roseivirga</taxon>
    </lineage>
</organism>
<dbReference type="RefSeq" id="WP_068215371.1">
    <property type="nucleotide sequence ID" value="NZ_CP139724.1"/>
</dbReference>
<accession>A0A150XEQ2</accession>
<reference evidence="1 2" key="1">
    <citation type="submission" date="2016-01" db="EMBL/GenBank/DDBJ databases">
        <title>Genome sequencing of Roseivirga spongicola UST030701-084.</title>
        <authorList>
            <person name="Selvaratnam C."/>
            <person name="Thevarajoo S."/>
            <person name="Goh K.M."/>
            <person name="Ee R."/>
            <person name="Chan K.-G."/>
            <person name="Chong C.S."/>
        </authorList>
    </citation>
    <scope>NUCLEOTIDE SEQUENCE [LARGE SCALE GENOMIC DNA]</scope>
    <source>
        <strain evidence="1 2">UST030701-084</strain>
    </source>
</reference>
<protein>
    <recommendedName>
        <fullName evidence="3">DUF2958 domain-containing protein</fullName>
    </recommendedName>
</protein>
<dbReference type="Proteomes" id="UP000075606">
    <property type="component" value="Unassembled WGS sequence"/>
</dbReference>
<evidence type="ECO:0008006" key="3">
    <source>
        <dbReference type="Google" id="ProtNLM"/>
    </source>
</evidence>
<dbReference type="Pfam" id="PF11171">
    <property type="entry name" value="DUF2958"/>
    <property type="match status" value="1"/>
</dbReference>
<dbReference type="AlphaFoldDB" id="A0A150XEQ2"/>
<proteinExistence type="predicted"/>